<evidence type="ECO:0000313" key="9">
    <source>
        <dbReference type="Proteomes" id="UP000639606"/>
    </source>
</evidence>
<dbReference type="PROSITE" id="PS50850">
    <property type="entry name" value="MFS"/>
    <property type="match status" value="1"/>
</dbReference>
<dbReference type="PANTHER" id="PTHR43124:SF3">
    <property type="entry name" value="CHLORAMPHENICOL EFFLUX PUMP RV0191"/>
    <property type="match status" value="1"/>
</dbReference>
<feature type="transmembrane region" description="Helical" evidence="6">
    <location>
        <begin position="339"/>
        <end position="356"/>
    </location>
</feature>
<keyword evidence="4 6" id="KW-1133">Transmembrane helix</keyword>
<dbReference type="SUPFAM" id="SSF103473">
    <property type="entry name" value="MFS general substrate transporter"/>
    <property type="match status" value="1"/>
</dbReference>
<dbReference type="InterPro" id="IPR011701">
    <property type="entry name" value="MFS"/>
</dbReference>
<dbReference type="GO" id="GO:0022857">
    <property type="term" value="F:transmembrane transporter activity"/>
    <property type="evidence" value="ECO:0007669"/>
    <property type="project" value="InterPro"/>
</dbReference>
<gene>
    <name evidence="8" type="ORF">GCM10010185_71960</name>
</gene>
<name>A0A918AYE2_9PSEU</name>
<feature type="domain" description="Major facilitator superfamily (MFS) profile" evidence="7">
    <location>
        <begin position="14"/>
        <end position="386"/>
    </location>
</feature>
<evidence type="ECO:0000256" key="1">
    <source>
        <dbReference type="ARBA" id="ARBA00004651"/>
    </source>
</evidence>
<feature type="transmembrane region" description="Helical" evidence="6">
    <location>
        <begin position="80"/>
        <end position="97"/>
    </location>
</feature>
<dbReference type="InterPro" id="IPR050189">
    <property type="entry name" value="MFS_Efflux_Transporters"/>
</dbReference>
<reference evidence="8" key="2">
    <citation type="submission" date="2020-09" db="EMBL/GenBank/DDBJ databases">
        <authorList>
            <person name="Sun Q."/>
            <person name="Ohkuma M."/>
        </authorList>
    </citation>
    <scope>NUCLEOTIDE SEQUENCE</scope>
    <source>
        <strain evidence="8">JCM 3313</strain>
    </source>
</reference>
<dbReference type="InterPro" id="IPR020846">
    <property type="entry name" value="MFS_dom"/>
</dbReference>
<comment type="subcellular location">
    <subcellularLocation>
        <location evidence="1">Cell membrane</location>
        <topology evidence="1">Multi-pass membrane protein</topology>
    </subcellularLocation>
</comment>
<feature type="transmembrane region" description="Helical" evidence="6">
    <location>
        <begin position="362"/>
        <end position="384"/>
    </location>
</feature>
<evidence type="ECO:0000259" key="7">
    <source>
        <dbReference type="PROSITE" id="PS50850"/>
    </source>
</evidence>
<dbReference type="Proteomes" id="UP000639606">
    <property type="component" value="Unassembled WGS sequence"/>
</dbReference>
<feature type="transmembrane region" description="Helical" evidence="6">
    <location>
        <begin position="103"/>
        <end position="126"/>
    </location>
</feature>
<proteinExistence type="predicted"/>
<dbReference type="AlphaFoldDB" id="A0A918AYE2"/>
<feature type="transmembrane region" description="Helical" evidence="6">
    <location>
        <begin position="166"/>
        <end position="184"/>
    </location>
</feature>
<protein>
    <recommendedName>
        <fullName evidence="7">Major facilitator superfamily (MFS) profile domain-containing protein</fullName>
    </recommendedName>
</protein>
<dbReference type="RefSeq" id="WP_209616559.1">
    <property type="nucleotide sequence ID" value="NZ_BMRG01000042.1"/>
</dbReference>
<reference evidence="8" key="1">
    <citation type="journal article" date="2014" name="Int. J. Syst. Evol. Microbiol.">
        <title>Complete genome sequence of Corynebacterium casei LMG S-19264T (=DSM 44701T), isolated from a smear-ripened cheese.</title>
        <authorList>
            <consortium name="US DOE Joint Genome Institute (JGI-PGF)"/>
            <person name="Walter F."/>
            <person name="Albersmeier A."/>
            <person name="Kalinowski J."/>
            <person name="Ruckert C."/>
        </authorList>
    </citation>
    <scope>NUCLEOTIDE SEQUENCE</scope>
    <source>
        <strain evidence="8">JCM 3313</strain>
    </source>
</reference>
<feature type="transmembrane region" description="Helical" evidence="6">
    <location>
        <begin position="16"/>
        <end position="39"/>
    </location>
</feature>
<keyword evidence="2" id="KW-1003">Cell membrane</keyword>
<evidence type="ECO:0000256" key="5">
    <source>
        <dbReference type="ARBA" id="ARBA00023136"/>
    </source>
</evidence>
<feature type="transmembrane region" description="Helical" evidence="6">
    <location>
        <begin position="300"/>
        <end position="327"/>
    </location>
</feature>
<evidence type="ECO:0000256" key="6">
    <source>
        <dbReference type="SAM" id="Phobius"/>
    </source>
</evidence>
<keyword evidence="9" id="KW-1185">Reference proteome</keyword>
<dbReference type="InterPro" id="IPR036259">
    <property type="entry name" value="MFS_trans_sf"/>
</dbReference>
<keyword evidence="3 6" id="KW-0812">Transmembrane</keyword>
<dbReference type="GO" id="GO:0005886">
    <property type="term" value="C:plasma membrane"/>
    <property type="evidence" value="ECO:0007669"/>
    <property type="project" value="UniProtKB-SubCell"/>
</dbReference>
<feature type="transmembrane region" description="Helical" evidence="6">
    <location>
        <begin position="276"/>
        <end position="294"/>
    </location>
</feature>
<sequence>MTTSATSPFVRSRTTVLGYLTIAVFGYCLYALGPVLAVVQRNFGISYFLMSAHSSFWAVGTVVAGLTFARLARVLGRTRLLRLCFVATASGAALFAVGNHVAVTLTASALLGTAGSLLQTCTFAVLSDHHGSRRDRALVEANIGASAAAVLAPLALGGLAAGPLGWRAVMALPVLALIVLGLVFRRVEPPRSATPTPGTGSADGRMSTRTWLLCALVGIVVGVEFCLVFYGAQLLHSTTGVDTVWAATAMALFFAAELLGRVVGSGLTRRPGRSRRLLAGTLVLSIAGMLLLWLSRDPVVALVGLMAAGLGIANLFPLALTLALASAQGLTDRAAARSQFFVGTAIALGPLVLGLLSDRWGVQRGFLTALLLAAVALALLFTGGSDGFPRRRRKVDVKQPE</sequence>
<dbReference type="Pfam" id="PF07690">
    <property type="entry name" value="MFS_1"/>
    <property type="match status" value="1"/>
</dbReference>
<feature type="transmembrane region" description="Helical" evidence="6">
    <location>
        <begin position="211"/>
        <end position="232"/>
    </location>
</feature>
<comment type="caution">
    <text evidence="8">The sequence shown here is derived from an EMBL/GenBank/DDBJ whole genome shotgun (WGS) entry which is preliminary data.</text>
</comment>
<organism evidence="8 9">
    <name type="scientific">Saccharothrix coeruleofusca</name>
    <dbReference type="NCBI Taxonomy" id="33919"/>
    <lineage>
        <taxon>Bacteria</taxon>
        <taxon>Bacillati</taxon>
        <taxon>Actinomycetota</taxon>
        <taxon>Actinomycetes</taxon>
        <taxon>Pseudonocardiales</taxon>
        <taxon>Pseudonocardiaceae</taxon>
        <taxon>Saccharothrix</taxon>
    </lineage>
</organism>
<keyword evidence="5 6" id="KW-0472">Membrane</keyword>
<accession>A0A918AYE2</accession>
<dbReference type="PANTHER" id="PTHR43124">
    <property type="entry name" value="PURINE EFFLUX PUMP PBUE"/>
    <property type="match status" value="1"/>
</dbReference>
<dbReference type="Gene3D" id="1.20.1250.20">
    <property type="entry name" value="MFS general substrate transporter like domains"/>
    <property type="match status" value="2"/>
</dbReference>
<evidence type="ECO:0000256" key="2">
    <source>
        <dbReference type="ARBA" id="ARBA00022475"/>
    </source>
</evidence>
<dbReference type="EMBL" id="BMRG01000042">
    <property type="protein sequence ID" value="GGP88064.1"/>
    <property type="molecule type" value="Genomic_DNA"/>
</dbReference>
<evidence type="ECO:0000256" key="3">
    <source>
        <dbReference type="ARBA" id="ARBA00022692"/>
    </source>
</evidence>
<evidence type="ECO:0000256" key="4">
    <source>
        <dbReference type="ARBA" id="ARBA00022989"/>
    </source>
</evidence>
<feature type="transmembrane region" description="Helical" evidence="6">
    <location>
        <begin position="45"/>
        <end position="68"/>
    </location>
</feature>
<feature type="transmembrane region" description="Helical" evidence="6">
    <location>
        <begin position="244"/>
        <end position="264"/>
    </location>
</feature>
<feature type="transmembrane region" description="Helical" evidence="6">
    <location>
        <begin position="138"/>
        <end position="160"/>
    </location>
</feature>
<evidence type="ECO:0000313" key="8">
    <source>
        <dbReference type="EMBL" id="GGP88064.1"/>
    </source>
</evidence>